<organism evidence="3 4">
    <name type="scientific">Streptomyces alboflavus</name>
    <dbReference type="NCBI Taxonomy" id="67267"/>
    <lineage>
        <taxon>Bacteria</taxon>
        <taxon>Bacillati</taxon>
        <taxon>Actinomycetota</taxon>
        <taxon>Actinomycetes</taxon>
        <taxon>Kitasatosporales</taxon>
        <taxon>Streptomycetaceae</taxon>
        <taxon>Streptomyces</taxon>
    </lineage>
</organism>
<dbReference type="InterPro" id="IPR001387">
    <property type="entry name" value="Cro/C1-type_HTH"/>
</dbReference>
<dbReference type="PROSITE" id="PS50943">
    <property type="entry name" value="HTH_CROC1"/>
    <property type="match status" value="1"/>
</dbReference>
<evidence type="ECO:0000313" key="4">
    <source>
        <dbReference type="Proteomes" id="UP000195880"/>
    </source>
</evidence>
<dbReference type="Proteomes" id="UP000195880">
    <property type="component" value="Chromosome"/>
</dbReference>
<dbReference type="EMBL" id="CP021748">
    <property type="protein sequence ID" value="ARX84624.1"/>
    <property type="molecule type" value="Genomic_DNA"/>
</dbReference>
<evidence type="ECO:0000256" key="1">
    <source>
        <dbReference type="SAM" id="MobiDB-lite"/>
    </source>
</evidence>
<dbReference type="RefSeq" id="WP_193560715.1">
    <property type="nucleotide sequence ID" value="NZ_CP021748.1"/>
</dbReference>
<dbReference type="Gene3D" id="1.10.260.40">
    <property type="entry name" value="lambda repressor-like DNA-binding domains"/>
    <property type="match status" value="1"/>
</dbReference>
<protein>
    <submittedName>
        <fullName evidence="3">XRE family transcriptional regulator</fullName>
    </submittedName>
</protein>
<feature type="compositionally biased region" description="Basic and acidic residues" evidence="1">
    <location>
        <begin position="149"/>
        <end position="162"/>
    </location>
</feature>
<name>A0A1Z1WDU9_9ACTN</name>
<gene>
    <name evidence="3" type="ORF">SMD44_04069</name>
</gene>
<feature type="region of interest" description="Disordered" evidence="1">
    <location>
        <begin position="125"/>
        <end position="162"/>
    </location>
</feature>
<evidence type="ECO:0000313" key="3">
    <source>
        <dbReference type="EMBL" id="ARX84624.1"/>
    </source>
</evidence>
<feature type="compositionally biased region" description="Low complexity" evidence="1">
    <location>
        <begin position="139"/>
        <end position="148"/>
    </location>
</feature>
<evidence type="ECO:0000259" key="2">
    <source>
        <dbReference type="PROSITE" id="PS50943"/>
    </source>
</evidence>
<proteinExistence type="predicted"/>
<dbReference type="AlphaFoldDB" id="A0A1Z1WDU9"/>
<feature type="domain" description="HTH cro/C1-type" evidence="2">
    <location>
        <begin position="40"/>
        <end position="74"/>
    </location>
</feature>
<keyword evidence="4" id="KW-1185">Reference proteome</keyword>
<dbReference type="KEGG" id="salf:SMD44_04069"/>
<dbReference type="InterPro" id="IPR010982">
    <property type="entry name" value="Lambda_DNA-bd_dom_sf"/>
</dbReference>
<sequence>MPELADKVDRLFKTILTNGREYSYEEVARGCSEQSGGTFSKTYVWQLRTGQRDNPTKRHLEALAAFFRVPAAYFFDDVAADRIDAQLALASALGNADVRDIALRAMSMDDSGRKHLARIIHEVSQLHSAASGRPRPDGADAPDGAARADGGRDGTEGAEGRG</sequence>
<accession>A0A1Z1WDU9</accession>
<reference evidence="3 4" key="1">
    <citation type="submission" date="2017-05" db="EMBL/GenBank/DDBJ databases">
        <title>Streptomyces alboflavus Genome sequencing and assembly.</title>
        <authorList>
            <person name="Wang Y."/>
            <person name="Du B."/>
            <person name="Ding Y."/>
            <person name="Liu H."/>
            <person name="Hou Q."/>
            <person name="Liu K."/>
            <person name="Wang C."/>
            <person name="Yao L."/>
        </authorList>
    </citation>
    <scope>NUCLEOTIDE SEQUENCE [LARGE SCALE GENOMIC DNA]</scope>
    <source>
        <strain evidence="3 4">MDJK44</strain>
    </source>
</reference>
<dbReference type="GO" id="GO:0003677">
    <property type="term" value="F:DNA binding"/>
    <property type="evidence" value="ECO:0007669"/>
    <property type="project" value="InterPro"/>
</dbReference>